<dbReference type="AlphaFoldDB" id="A0AAD6TBS2"/>
<name>A0AAD6TBS2_9AGAR</name>
<dbReference type="EMBL" id="JARJCM010000016">
    <property type="protein sequence ID" value="KAJ7041508.1"/>
    <property type="molecule type" value="Genomic_DNA"/>
</dbReference>
<dbReference type="Proteomes" id="UP001218188">
    <property type="component" value="Unassembled WGS sequence"/>
</dbReference>
<feature type="region of interest" description="Disordered" evidence="1">
    <location>
        <begin position="1"/>
        <end position="31"/>
    </location>
</feature>
<protein>
    <submittedName>
        <fullName evidence="2">Uncharacterized protein</fullName>
    </submittedName>
</protein>
<gene>
    <name evidence="2" type="ORF">C8F04DRAFT_1176979</name>
</gene>
<keyword evidence="3" id="KW-1185">Reference proteome</keyword>
<feature type="region of interest" description="Disordered" evidence="1">
    <location>
        <begin position="128"/>
        <end position="148"/>
    </location>
</feature>
<organism evidence="2 3">
    <name type="scientific">Mycena alexandri</name>
    <dbReference type="NCBI Taxonomy" id="1745969"/>
    <lineage>
        <taxon>Eukaryota</taxon>
        <taxon>Fungi</taxon>
        <taxon>Dikarya</taxon>
        <taxon>Basidiomycota</taxon>
        <taxon>Agaricomycotina</taxon>
        <taxon>Agaricomycetes</taxon>
        <taxon>Agaricomycetidae</taxon>
        <taxon>Agaricales</taxon>
        <taxon>Marasmiineae</taxon>
        <taxon>Mycenaceae</taxon>
        <taxon>Mycena</taxon>
    </lineage>
</organism>
<evidence type="ECO:0000313" key="2">
    <source>
        <dbReference type="EMBL" id="KAJ7041508.1"/>
    </source>
</evidence>
<evidence type="ECO:0000313" key="3">
    <source>
        <dbReference type="Proteomes" id="UP001218188"/>
    </source>
</evidence>
<reference evidence="2" key="1">
    <citation type="submission" date="2023-03" db="EMBL/GenBank/DDBJ databases">
        <title>Massive genome expansion in bonnet fungi (Mycena s.s.) driven by repeated elements and novel gene families across ecological guilds.</title>
        <authorList>
            <consortium name="Lawrence Berkeley National Laboratory"/>
            <person name="Harder C.B."/>
            <person name="Miyauchi S."/>
            <person name="Viragh M."/>
            <person name="Kuo A."/>
            <person name="Thoen E."/>
            <person name="Andreopoulos B."/>
            <person name="Lu D."/>
            <person name="Skrede I."/>
            <person name="Drula E."/>
            <person name="Henrissat B."/>
            <person name="Morin E."/>
            <person name="Kohler A."/>
            <person name="Barry K."/>
            <person name="LaButti K."/>
            <person name="Morin E."/>
            <person name="Salamov A."/>
            <person name="Lipzen A."/>
            <person name="Mereny Z."/>
            <person name="Hegedus B."/>
            <person name="Baldrian P."/>
            <person name="Stursova M."/>
            <person name="Weitz H."/>
            <person name="Taylor A."/>
            <person name="Grigoriev I.V."/>
            <person name="Nagy L.G."/>
            <person name="Martin F."/>
            <person name="Kauserud H."/>
        </authorList>
    </citation>
    <scope>NUCLEOTIDE SEQUENCE</scope>
    <source>
        <strain evidence="2">CBHHK200</strain>
    </source>
</reference>
<comment type="caution">
    <text evidence="2">The sequence shown here is derived from an EMBL/GenBank/DDBJ whole genome shotgun (WGS) entry which is preliminary data.</text>
</comment>
<proteinExistence type="predicted"/>
<evidence type="ECO:0000256" key="1">
    <source>
        <dbReference type="SAM" id="MobiDB-lite"/>
    </source>
</evidence>
<accession>A0AAD6TBS2</accession>
<sequence length="285" mass="30545">MSLFHNMPSPETSDPDSPPWPSSCPAAVSSSSSTAQSNTVLGSLSIPGSGATGFMRDQESVFMGLPLSRLSLPNAFNVSNLQADAKVIMLAFFKEHPEAKEVDFFAYMSALLGIMHKEYKCHQDVKLKSEGSKSGGGKGKRRSRRSSIAQLGSDTGSRVYLLRGSFSTTFGNWCSCDFGFFVSNPCPKHNTNRSSCVCVEGVGWGAVVIGLLVGQNNVVCPCHAQHIIVFVKTPYNDGVSVAMGIIPARSTSGSCCWFGDVWHPHPKLAVTTLGQPDVGFSREPD</sequence>